<dbReference type="InterPro" id="IPR008952">
    <property type="entry name" value="Tetraspanin_EC2_sf"/>
</dbReference>
<dbReference type="EMBL" id="CAXITT010000310">
    <property type="protein sequence ID" value="CAL1538705.1"/>
    <property type="molecule type" value="Genomic_DNA"/>
</dbReference>
<keyword evidence="3 5" id="KW-1133">Transmembrane helix</keyword>
<protein>
    <submittedName>
        <fullName evidence="6">Uncharacterized protein</fullName>
    </submittedName>
</protein>
<keyword evidence="4 5" id="KW-0472">Membrane</keyword>
<dbReference type="Gene3D" id="1.10.1450.10">
    <property type="entry name" value="Tetraspanin"/>
    <property type="match status" value="1"/>
</dbReference>
<dbReference type="Pfam" id="PF00335">
    <property type="entry name" value="Tetraspanin"/>
    <property type="match status" value="1"/>
</dbReference>
<proteinExistence type="predicted"/>
<sequence length="137" mass="15202">MSQYGNEDDATLGPFTRTVNALQKKLRCCGWEGGADYSKVDRAHWNTTLAKGQQRTVPDSCCPNAPNATWTQDCAVSPLNSTYYSSQGCRAMIETEFKTYQWVVIGVTIGVLAFQLLVIIMALVLVVHNVNNKYDMS</sequence>
<evidence type="ECO:0000256" key="5">
    <source>
        <dbReference type="SAM" id="Phobius"/>
    </source>
</evidence>
<accession>A0AAV2I328</accession>
<dbReference type="GO" id="GO:0016020">
    <property type="term" value="C:membrane"/>
    <property type="evidence" value="ECO:0007669"/>
    <property type="project" value="UniProtKB-SubCell"/>
</dbReference>
<evidence type="ECO:0000313" key="6">
    <source>
        <dbReference type="EMBL" id="CAL1538705.1"/>
    </source>
</evidence>
<dbReference type="AlphaFoldDB" id="A0AAV2I328"/>
<name>A0AAV2I328_LYMST</name>
<keyword evidence="7" id="KW-1185">Reference proteome</keyword>
<dbReference type="InterPro" id="IPR018499">
    <property type="entry name" value="Tetraspanin/Peripherin"/>
</dbReference>
<comment type="subcellular location">
    <subcellularLocation>
        <location evidence="1">Membrane</location>
        <topology evidence="1">Multi-pass membrane protein</topology>
    </subcellularLocation>
</comment>
<evidence type="ECO:0000256" key="2">
    <source>
        <dbReference type="ARBA" id="ARBA00022692"/>
    </source>
</evidence>
<feature type="transmembrane region" description="Helical" evidence="5">
    <location>
        <begin position="102"/>
        <end position="127"/>
    </location>
</feature>
<keyword evidence="2 5" id="KW-0812">Transmembrane</keyword>
<organism evidence="6 7">
    <name type="scientific">Lymnaea stagnalis</name>
    <name type="common">Great pond snail</name>
    <name type="synonym">Helix stagnalis</name>
    <dbReference type="NCBI Taxonomy" id="6523"/>
    <lineage>
        <taxon>Eukaryota</taxon>
        <taxon>Metazoa</taxon>
        <taxon>Spiralia</taxon>
        <taxon>Lophotrochozoa</taxon>
        <taxon>Mollusca</taxon>
        <taxon>Gastropoda</taxon>
        <taxon>Heterobranchia</taxon>
        <taxon>Euthyneura</taxon>
        <taxon>Panpulmonata</taxon>
        <taxon>Hygrophila</taxon>
        <taxon>Lymnaeoidea</taxon>
        <taxon>Lymnaeidae</taxon>
        <taxon>Lymnaea</taxon>
    </lineage>
</organism>
<evidence type="ECO:0000313" key="7">
    <source>
        <dbReference type="Proteomes" id="UP001497497"/>
    </source>
</evidence>
<reference evidence="6 7" key="1">
    <citation type="submission" date="2024-04" db="EMBL/GenBank/DDBJ databases">
        <authorList>
            <consortium name="Genoscope - CEA"/>
            <person name="William W."/>
        </authorList>
    </citation>
    <scope>NUCLEOTIDE SEQUENCE [LARGE SCALE GENOMIC DNA]</scope>
</reference>
<evidence type="ECO:0000256" key="3">
    <source>
        <dbReference type="ARBA" id="ARBA00022989"/>
    </source>
</evidence>
<comment type="caution">
    <text evidence="6">The sequence shown here is derived from an EMBL/GenBank/DDBJ whole genome shotgun (WGS) entry which is preliminary data.</text>
</comment>
<gene>
    <name evidence="6" type="ORF">GSLYS_00012526001</name>
</gene>
<evidence type="ECO:0000256" key="1">
    <source>
        <dbReference type="ARBA" id="ARBA00004141"/>
    </source>
</evidence>
<evidence type="ECO:0000256" key="4">
    <source>
        <dbReference type="ARBA" id="ARBA00023136"/>
    </source>
</evidence>
<dbReference type="Proteomes" id="UP001497497">
    <property type="component" value="Unassembled WGS sequence"/>
</dbReference>
<dbReference type="SUPFAM" id="SSF48652">
    <property type="entry name" value="Tetraspanin"/>
    <property type="match status" value="1"/>
</dbReference>